<evidence type="ECO:0000313" key="1">
    <source>
        <dbReference type="EMBL" id="MBB5939008.1"/>
    </source>
</evidence>
<dbReference type="Proteomes" id="UP000588098">
    <property type="component" value="Unassembled WGS sequence"/>
</dbReference>
<dbReference type="InterPro" id="IPR011051">
    <property type="entry name" value="RmlC_Cupin_sf"/>
</dbReference>
<dbReference type="AlphaFoldDB" id="A0A7W9QEW9"/>
<dbReference type="EMBL" id="JACHJL010000020">
    <property type="protein sequence ID" value="MBB5939008.1"/>
    <property type="molecule type" value="Genomic_DNA"/>
</dbReference>
<gene>
    <name evidence="1" type="ORF">FHS42_006100</name>
</gene>
<keyword evidence="2" id="KW-1185">Reference proteome</keyword>
<comment type="caution">
    <text evidence="1">The sequence shown here is derived from an EMBL/GenBank/DDBJ whole genome shotgun (WGS) entry which is preliminary data.</text>
</comment>
<reference evidence="1 2" key="1">
    <citation type="submission" date="2020-08" db="EMBL/GenBank/DDBJ databases">
        <title>Genomic Encyclopedia of Type Strains, Phase III (KMG-III): the genomes of soil and plant-associated and newly described type strains.</title>
        <authorList>
            <person name="Whitman W."/>
        </authorList>
    </citation>
    <scope>NUCLEOTIDE SEQUENCE [LARGE SCALE GENOMIC DNA]</scope>
    <source>
        <strain evidence="1 2">CECT 8305</strain>
    </source>
</reference>
<proteinExistence type="predicted"/>
<protein>
    <submittedName>
        <fullName evidence="1">Uncharacterized protein</fullName>
    </submittedName>
</protein>
<evidence type="ECO:0000313" key="2">
    <source>
        <dbReference type="Proteomes" id="UP000588098"/>
    </source>
</evidence>
<organism evidence="1 2">
    <name type="scientific">Streptomyces zagrosensis</name>
    <dbReference type="NCBI Taxonomy" id="1042984"/>
    <lineage>
        <taxon>Bacteria</taxon>
        <taxon>Bacillati</taxon>
        <taxon>Actinomycetota</taxon>
        <taxon>Actinomycetes</taxon>
        <taxon>Kitasatosporales</taxon>
        <taxon>Streptomycetaceae</taxon>
        <taxon>Streptomyces</taxon>
    </lineage>
</organism>
<accession>A0A7W9QEW9</accession>
<dbReference type="SUPFAM" id="SSF51182">
    <property type="entry name" value="RmlC-like cupins"/>
    <property type="match status" value="1"/>
</dbReference>
<name>A0A7W9QEW9_9ACTN</name>
<dbReference type="RefSeq" id="WP_184577399.1">
    <property type="nucleotide sequence ID" value="NZ_JACHJL010000020.1"/>
</dbReference>
<sequence>MRYTAASDGEWKTFLQDIALCVATYRRRGLALVWPEGAHPVVDEPAAACRAVVEADPAYAPGDPRPAAGWRPVPPGAASARMVAGLDATTGRWARLSLRALAAGRVAGDASRADCLLLPLEGTVRFRVGPRTSGIPHVELWLRPGEVLYLSRWCHCRCEAPRSARVLRVLLPPAP</sequence>